<organism evidence="1 2">
    <name type="scientific">Candidatus Limivivens intestinipullorum</name>
    <dbReference type="NCBI Taxonomy" id="2840858"/>
    <lineage>
        <taxon>Bacteria</taxon>
        <taxon>Bacillati</taxon>
        <taxon>Bacillota</taxon>
        <taxon>Clostridia</taxon>
        <taxon>Lachnospirales</taxon>
        <taxon>Lachnospiraceae</taxon>
        <taxon>Lachnospiraceae incertae sedis</taxon>
        <taxon>Candidatus Limivivens</taxon>
    </lineage>
</organism>
<sequence>MATADSEFKELKVTYIYHSSFVVETERVQLLFDYFKGDLECLNPKKPLYVFASHRHGDHFSEKIFELSRKIDCVYYVLSADIWKKRVPEELRERTVFLKPYEERRIGEIHVKTLQSTDIGVAFLVEADGHMIYHAGDLNDWTWEGEPEEDNRKMRKRYRKEIDSLAGTDLDAAFVVLDGRQEAEYRAGMDYFLEKVGAKRVYPMHCWDNYGIIREYMEQRKREGKDDGNLCLIH</sequence>
<dbReference type="SUPFAM" id="SSF56281">
    <property type="entry name" value="Metallo-hydrolase/oxidoreductase"/>
    <property type="match status" value="1"/>
</dbReference>
<gene>
    <name evidence="1" type="ORF">IAB44_10410</name>
</gene>
<dbReference type="InterPro" id="IPR036866">
    <property type="entry name" value="RibonucZ/Hydroxyglut_hydro"/>
</dbReference>
<dbReference type="PANTHER" id="PTHR42967">
    <property type="entry name" value="METAL DEPENDENT HYDROLASE"/>
    <property type="match status" value="1"/>
</dbReference>
<dbReference type="EMBL" id="DVIQ01000062">
    <property type="protein sequence ID" value="HIS31942.1"/>
    <property type="molecule type" value="Genomic_DNA"/>
</dbReference>
<dbReference type="AlphaFoldDB" id="A0A9D1ETS7"/>
<dbReference type="PANTHER" id="PTHR42967:SF1">
    <property type="entry name" value="MBL FOLD METALLO-HYDROLASE"/>
    <property type="match status" value="1"/>
</dbReference>
<evidence type="ECO:0000313" key="2">
    <source>
        <dbReference type="Proteomes" id="UP000823935"/>
    </source>
</evidence>
<proteinExistence type="predicted"/>
<accession>A0A9D1ETS7</accession>
<comment type="caution">
    <text evidence="1">The sequence shown here is derived from an EMBL/GenBank/DDBJ whole genome shotgun (WGS) entry which is preliminary data.</text>
</comment>
<evidence type="ECO:0000313" key="1">
    <source>
        <dbReference type="EMBL" id="HIS31942.1"/>
    </source>
</evidence>
<reference evidence="1" key="1">
    <citation type="submission" date="2020-10" db="EMBL/GenBank/DDBJ databases">
        <authorList>
            <person name="Gilroy R."/>
        </authorList>
    </citation>
    <scope>NUCLEOTIDE SEQUENCE</scope>
    <source>
        <strain evidence="1">CHK190-19873</strain>
    </source>
</reference>
<name>A0A9D1ETS7_9FIRM</name>
<protein>
    <submittedName>
        <fullName evidence="1">MBL fold metallo-hydrolase</fullName>
    </submittedName>
</protein>
<dbReference type="Gene3D" id="3.60.15.10">
    <property type="entry name" value="Ribonuclease Z/Hydroxyacylglutathione hydrolase-like"/>
    <property type="match status" value="1"/>
</dbReference>
<reference evidence="1" key="2">
    <citation type="journal article" date="2021" name="PeerJ">
        <title>Extensive microbial diversity within the chicken gut microbiome revealed by metagenomics and culture.</title>
        <authorList>
            <person name="Gilroy R."/>
            <person name="Ravi A."/>
            <person name="Getino M."/>
            <person name="Pursley I."/>
            <person name="Horton D.L."/>
            <person name="Alikhan N.F."/>
            <person name="Baker D."/>
            <person name="Gharbi K."/>
            <person name="Hall N."/>
            <person name="Watson M."/>
            <person name="Adriaenssens E.M."/>
            <person name="Foster-Nyarko E."/>
            <person name="Jarju S."/>
            <person name="Secka A."/>
            <person name="Antonio M."/>
            <person name="Oren A."/>
            <person name="Chaudhuri R.R."/>
            <person name="La Ragione R."/>
            <person name="Hildebrand F."/>
            <person name="Pallen M.J."/>
        </authorList>
    </citation>
    <scope>NUCLEOTIDE SEQUENCE</scope>
    <source>
        <strain evidence="1">CHK190-19873</strain>
    </source>
</reference>
<dbReference type="Pfam" id="PF13483">
    <property type="entry name" value="Lactamase_B_3"/>
    <property type="match status" value="1"/>
</dbReference>
<dbReference type="Proteomes" id="UP000823935">
    <property type="component" value="Unassembled WGS sequence"/>
</dbReference>